<protein>
    <recommendedName>
        <fullName evidence="3">SRPBCC family protein</fullName>
    </recommendedName>
</protein>
<dbReference type="CDD" id="cd07812">
    <property type="entry name" value="SRPBCC"/>
    <property type="match status" value="1"/>
</dbReference>
<evidence type="ECO:0000313" key="1">
    <source>
        <dbReference type="EMBL" id="GHO90252.1"/>
    </source>
</evidence>
<dbReference type="EMBL" id="BNJK01000001">
    <property type="protein sequence ID" value="GHO90252.1"/>
    <property type="molecule type" value="Genomic_DNA"/>
</dbReference>
<dbReference type="Gene3D" id="3.30.530.20">
    <property type="match status" value="1"/>
</dbReference>
<dbReference type="InterPro" id="IPR023393">
    <property type="entry name" value="START-like_dom_sf"/>
</dbReference>
<dbReference type="AlphaFoldDB" id="A0A8J3IEQ0"/>
<gene>
    <name evidence="1" type="ORF">KSF_003000</name>
</gene>
<sequence>MQHPQRKEFPPFQSRQEVVIHAPLQIVWAFGQDLTKIAEYHPRVKRVDLISGKHQREQEVAYRCHLNDGKHMCVEKDLEVVPLERIVTAFSEDTMGMTKLLPDYLVETRLTPLASHETKVEFRHYYSTTSLKAKVFNVIAKHTITRDAQSTLNALKRAIEKQATSLEQARTQGICNYDSIS</sequence>
<organism evidence="1 2">
    <name type="scientific">Reticulibacter mediterranei</name>
    <dbReference type="NCBI Taxonomy" id="2778369"/>
    <lineage>
        <taxon>Bacteria</taxon>
        <taxon>Bacillati</taxon>
        <taxon>Chloroflexota</taxon>
        <taxon>Ktedonobacteria</taxon>
        <taxon>Ktedonobacterales</taxon>
        <taxon>Reticulibacteraceae</taxon>
        <taxon>Reticulibacter</taxon>
    </lineage>
</organism>
<name>A0A8J3IEQ0_9CHLR</name>
<dbReference type="Proteomes" id="UP000597444">
    <property type="component" value="Unassembled WGS sequence"/>
</dbReference>
<evidence type="ECO:0000313" key="2">
    <source>
        <dbReference type="Proteomes" id="UP000597444"/>
    </source>
</evidence>
<dbReference type="Pfam" id="PF10604">
    <property type="entry name" value="Polyketide_cyc2"/>
    <property type="match status" value="1"/>
</dbReference>
<accession>A0A8J3IEQ0</accession>
<keyword evidence="2" id="KW-1185">Reference proteome</keyword>
<dbReference type="RefSeq" id="WP_220201231.1">
    <property type="nucleotide sequence ID" value="NZ_BNJK01000001.1"/>
</dbReference>
<reference evidence="1" key="1">
    <citation type="submission" date="2020-10" db="EMBL/GenBank/DDBJ databases">
        <title>Taxonomic study of unclassified bacteria belonging to the class Ktedonobacteria.</title>
        <authorList>
            <person name="Yabe S."/>
            <person name="Wang C.M."/>
            <person name="Zheng Y."/>
            <person name="Sakai Y."/>
            <person name="Cavaletti L."/>
            <person name="Monciardini P."/>
            <person name="Donadio S."/>
        </authorList>
    </citation>
    <scope>NUCLEOTIDE SEQUENCE</scope>
    <source>
        <strain evidence="1">ID150040</strain>
    </source>
</reference>
<evidence type="ECO:0008006" key="3">
    <source>
        <dbReference type="Google" id="ProtNLM"/>
    </source>
</evidence>
<dbReference type="InterPro" id="IPR019587">
    <property type="entry name" value="Polyketide_cyclase/dehydratase"/>
</dbReference>
<proteinExistence type="predicted"/>
<dbReference type="SUPFAM" id="SSF55961">
    <property type="entry name" value="Bet v1-like"/>
    <property type="match status" value="1"/>
</dbReference>
<comment type="caution">
    <text evidence="1">The sequence shown here is derived from an EMBL/GenBank/DDBJ whole genome shotgun (WGS) entry which is preliminary data.</text>
</comment>